<dbReference type="OrthoDB" id="64439at2759"/>
<feature type="region of interest" description="Disordered" evidence="1">
    <location>
        <begin position="53"/>
        <end position="72"/>
    </location>
</feature>
<gene>
    <name evidence="2" type="ORF">ACHHYP_04159</name>
</gene>
<feature type="compositionally biased region" description="Basic and acidic residues" evidence="1">
    <location>
        <begin position="54"/>
        <end position="72"/>
    </location>
</feature>
<evidence type="ECO:0000313" key="2">
    <source>
        <dbReference type="EMBL" id="OQR91982.1"/>
    </source>
</evidence>
<accession>A0A1V9Z266</accession>
<sequence>MEKAELYEVLNRQLVELHTSLDKMTSNLQRSIDISAQAHSMSHAFLGIVQPGNHLRDADNATDERTKAAVFR</sequence>
<reference evidence="2 3" key="1">
    <citation type="journal article" date="2014" name="Genome Biol. Evol.">
        <title>The secreted proteins of Achlya hypogyna and Thraustotheca clavata identify the ancestral oomycete secretome and reveal gene acquisitions by horizontal gene transfer.</title>
        <authorList>
            <person name="Misner I."/>
            <person name="Blouin N."/>
            <person name="Leonard G."/>
            <person name="Richards T.A."/>
            <person name="Lane C.E."/>
        </authorList>
    </citation>
    <scope>NUCLEOTIDE SEQUENCE [LARGE SCALE GENOMIC DNA]</scope>
    <source>
        <strain evidence="2 3">ATCC 48635</strain>
    </source>
</reference>
<organism evidence="2 3">
    <name type="scientific">Achlya hypogyna</name>
    <name type="common">Oomycete</name>
    <name type="synonym">Protoachlya hypogyna</name>
    <dbReference type="NCBI Taxonomy" id="1202772"/>
    <lineage>
        <taxon>Eukaryota</taxon>
        <taxon>Sar</taxon>
        <taxon>Stramenopiles</taxon>
        <taxon>Oomycota</taxon>
        <taxon>Saprolegniomycetes</taxon>
        <taxon>Saprolegniales</taxon>
        <taxon>Achlyaceae</taxon>
        <taxon>Achlya</taxon>
    </lineage>
</organism>
<comment type="caution">
    <text evidence="2">The sequence shown here is derived from an EMBL/GenBank/DDBJ whole genome shotgun (WGS) entry which is preliminary data.</text>
</comment>
<dbReference type="Proteomes" id="UP000243579">
    <property type="component" value="Unassembled WGS sequence"/>
</dbReference>
<evidence type="ECO:0000313" key="3">
    <source>
        <dbReference type="Proteomes" id="UP000243579"/>
    </source>
</evidence>
<keyword evidence="3" id="KW-1185">Reference proteome</keyword>
<evidence type="ECO:0000256" key="1">
    <source>
        <dbReference type="SAM" id="MobiDB-lite"/>
    </source>
</evidence>
<protein>
    <submittedName>
        <fullName evidence="2">Uncharacterized protein</fullName>
    </submittedName>
</protein>
<proteinExistence type="predicted"/>
<dbReference type="EMBL" id="JNBR01000487">
    <property type="protein sequence ID" value="OQR91982.1"/>
    <property type="molecule type" value="Genomic_DNA"/>
</dbReference>
<dbReference type="AlphaFoldDB" id="A0A1V9Z266"/>
<name>A0A1V9Z266_ACHHY</name>